<dbReference type="InterPro" id="IPR051494">
    <property type="entry name" value="BSD_domain-containing"/>
</dbReference>
<evidence type="ECO:0000259" key="2">
    <source>
        <dbReference type="PROSITE" id="PS50858"/>
    </source>
</evidence>
<feature type="compositionally biased region" description="Basic and acidic residues" evidence="1">
    <location>
        <begin position="296"/>
        <end position="343"/>
    </location>
</feature>
<evidence type="ECO:0000313" key="3">
    <source>
        <dbReference type="EMBL" id="KAK9709670.1"/>
    </source>
</evidence>
<dbReference type="SMART" id="SM00751">
    <property type="entry name" value="BSD"/>
    <property type="match status" value="1"/>
</dbReference>
<dbReference type="SUPFAM" id="SSF140383">
    <property type="entry name" value="BSD domain-like"/>
    <property type="match status" value="1"/>
</dbReference>
<dbReference type="Proteomes" id="UP001479436">
    <property type="component" value="Unassembled WGS sequence"/>
</dbReference>
<dbReference type="EMBL" id="JASJQH010007391">
    <property type="protein sequence ID" value="KAK9709670.1"/>
    <property type="molecule type" value="Genomic_DNA"/>
</dbReference>
<dbReference type="PROSITE" id="PS50858">
    <property type="entry name" value="BSD"/>
    <property type="match status" value="1"/>
</dbReference>
<dbReference type="InterPro" id="IPR035925">
    <property type="entry name" value="BSD_dom_sf"/>
</dbReference>
<feature type="compositionally biased region" description="Basic and acidic residues" evidence="1">
    <location>
        <begin position="24"/>
        <end position="34"/>
    </location>
</feature>
<comment type="caution">
    <text evidence="3">The sequence shown here is derived from an EMBL/GenBank/DDBJ whole genome shotgun (WGS) entry which is preliminary data.</text>
</comment>
<feature type="domain" description="BSD" evidence="2">
    <location>
        <begin position="210"/>
        <end position="262"/>
    </location>
</feature>
<accession>A0ABR2VXY1</accession>
<protein>
    <submittedName>
        <fullName evidence="3">BSD domain-containing protein 1</fullName>
    </submittedName>
</protein>
<sequence length="396" mass="45285">MMDDSLFYTLREVSEEVASDSEDPNSKGKQKEEYSETSGPSFPSFNTFGWGGTISKALEKAKKQSEEVVNVYKKDLTEFASVVSADTTQTFGSLTKKFSELKNTLQDEENTQNLPPALKTTSRIIGASTKTAEQYVSRWGSGLTKLISDAITIAPSEEEQLEDDSTKKILIMDRKEVQLASIRSKEDTYLADPTTEEAADPEDVKKFEEFSENFKVADYTDQITDLLKENPELQELMQQIVPTQVPYEKFWLRYYFRVFEIDEKEELRKQLVNAAINKDEELFNWDDDEEEEEEEQVQKKESVESVEGQEEKVQDSKEDTSAHSSDKDETKEEKLETVSEDSKSPQLSSGATPRKSEESFELVQEGKQKSEPPRNKREKSKQTDSGAEEDDWSDWE</sequence>
<feature type="region of interest" description="Disordered" evidence="1">
    <location>
        <begin position="282"/>
        <end position="396"/>
    </location>
</feature>
<dbReference type="PANTHER" id="PTHR16019:SF5">
    <property type="entry name" value="BSD DOMAIN-CONTAINING PROTEIN 1"/>
    <property type="match status" value="1"/>
</dbReference>
<evidence type="ECO:0000313" key="4">
    <source>
        <dbReference type="Proteomes" id="UP001479436"/>
    </source>
</evidence>
<feature type="compositionally biased region" description="Acidic residues" evidence="1">
    <location>
        <begin position="386"/>
        <end position="396"/>
    </location>
</feature>
<dbReference type="InterPro" id="IPR005607">
    <property type="entry name" value="BSD_dom"/>
</dbReference>
<reference evidence="3 4" key="1">
    <citation type="submission" date="2023-04" db="EMBL/GenBank/DDBJ databases">
        <title>Genome of Basidiobolus ranarum AG-B5.</title>
        <authorList>
            <person name="Stajich J.E."/>
            <person name="Carter-House D."/>
            <person name="Gryganskyi A."/>
        </authorList>
    </citation>
    <scope>NUCLEOTIDE SEQUENCE [LARGE SCALE GENOMIC DNA]</scope>
    <source>
        <strain evidence="3 4">AG-B5</strain>
    </source>
</reference>
<feature type="compositionally biased region" description="Acidic residues" evidence="1">
    <location>
        <begin position="282"/>
        <end position="295"/>
    </location>
</feature>
<organism evidence="3 4">
    <name type="scientific">Basidiobolus ranarum</name>
    <dbReference type="NCBI Taxonomy" id="34480"/>
    <lineage>
        <taxon>Eukaryota</taxon>
        <taxon>Fungi</taxon>
        <taxon>Fungi incertae sedis</taxon>
        <taxon>Zoopagomycota</taxon>
        <taxon>Entomophthoromycotina</taxon>
        <taxon>Basidiobolomycetes</taxon>
        <taxon>Basidiobolales</taxon>
        <taxon>Basidiobolaceae</taxon>
        <taxon>Basidiobolus</taxon>
    </lineage>
</organism>
<keyword evidence="4" id="KW-1185">Reference proteome</keyword>
<proteinExistence type="predicted"/>
<gene>
    <name evidence="3" type="primary">BSDC1</name>
    <name evidence="3" type="ORF">K7432_008865</name>
</gene>
<feature type="region of interest" description="Disordered" evidence="1">
    <location>
        <begin position="13"/>
        <end position="47"/>
    </location>
</feature>
<dbReference type="Pfam" id="PF03909">
    <property type="entry name" value="BSD"/>
    <property type="match status" value="1"/>
</dbReference>
<feature type="compositionally biased region" description="Basic and acidic residues" evidence="1">
    <location>
        <begin position="354"/>
        <end position="375"/>
    </location>
</feature>
<evidence type="ECO:0000256" key="1">
    <source>
        <dbReference type="SAM" id="MobiDB-lite"/>
    </source>
</evidence>
<feature type="compositionally biased region" description="Polar residues" evidence="1">
    <location>
        <begin position="36"/>
        <end position="47"/>
    </location>
</feature>
<name>A0ABR2VXY1_9FUNG</name>
<dbReference type="Gene3D" id="1.10.3970.10">
    <property type="entry name" value="BSD domain"/>
    <property type="match status" value="1"/>
</dbReference>
<dbReference type="PANTHER" id="PTHR16019">
    <property type="entry name" value="SYNAPSE-ASSOCIATED PROTEIN"/>
    <property type="match status" value="1"/>
</dbReference>